<comment type="caution">
    <text evidence="1">The sequence shown here is derived from an EMBL/GenBank/DDBJ whole genome shotgun (WGS) entry which is preliminary data.</text>
</comment>
<reference evidence="1 2" key="1">
    <citation type="submission" date="2017-02" db="EMBL/GenBank/DDBJ databases">
        <title>isolation and characterization of a novel temperate virus Aeropyrum globular virus 1 infecting hyperthermophilic archaeon Aeropyrum.</title>
        <authorList>
            <person name="Yumiya M."/>
            <person name="Yoshida T."/>
            <person name="Sako Y."/>
        </authorList>
    </citation>
    <scope>NUCLEOTIDE SEQUENCE [LARGE SCALE GENOMIC DNA]</scope>
    <source>
        <strain evidence="1 2">YK1-12-2013</strain>
    </source>
</reference>
<accession>A0A401H805</accession>
<proteinExistence type="predicted"/>
<protein>
    <submittedName>
        <fullName evidence="1">Predicted transcriptional regulator</fullName>
    </submittedName>
</protein>
<dbReference type="Proteomes" id="UP000291213">
    <property type="component" value="Unassembled WGS sequence"/>
</dbReference>
<evidence type="ECO:0000313" key="2">
    <source>
        <dbReference type="Proteomes" id="UP000291213"/>
    </source>
</evidence>
<dbReference type="EMBL" id="BDMD01000006">
    <property type="protein sequence ID" value="GBF08439.1"/>
    <property type="molecule type" value="Genomic_DNA"/>
</dbReference>
<gene>
    <name evidence="1" type="ORF">apy_01640</name>
</gene>
<dbReference type="AlphaFoldDB" id="A0A401H805"/>
<evidence type="ECO:0000313" key="1">
    <source>
        <dbReference type="EMBL" id="GBF08439.1"/>
    </source>
</evidence>
<organism evidence="1 2">
    <name type="scientific">Aeropyrum pernix</name>
    <dbReference type="NCBI Taxonomy" id="56636"/>
    <lineage>
        <taxon>Archaea</taxon>
        <taxon>Thermoproteota</taxon>
        <taxon>Thermoprotei</taxon>
        <taxon>Desulfurococcales</taxon>
        <taxon>Desulfurococcaceae</taxon>
        <taxon>Aeropyrum</taxon>
    </lineage>
</organism>
<name>A0A401H805_AERPX</name>
<sequence>MPKLPEFEVLESYVLFGERRFRVREKGSGIVFNVAASTEEEALEKAREMFSRVKADRVLKP</sequence>